<dbReference type="PANTHER" id="PTHR23082">
    <property type="entry name" value="TRANSCRIPTION INITIATION FACTOR IIIC TFIIIC , POLYPEPTIDE 3-RELATED"/>
    <property type="match status" value="1"/>
</dbReference>
<protein>
    <recommendedName>
        <fullName evidence="4">Tetratricopeptide repeat-containing protein</fullName>
    </recommendedName>
</protein>
<feature type="coiled-coil region" evidence="1">
    <location>
        <begin position="819"/>
        <end position="846"/>
    </location>
</feature>
<organism evidence="3">
    <name type="scientific">Chromera velia CCMP2878</name>
    <dbReference type="NCBI Taxonomy" id="1169474"/>
    <lineage>
        <taxon>Eukaryota</taxon>
        <taxon>Sar</taxon>
        <taxon>Alveolata</taxon>
        <taxon>Colpodellida</taxon>
        <taxon>Chromeraceae</taxon>
        <taxon>Chromera</taxon>
    </lineage>
</organism>
<sequence>MDQLATAHLNIDPSFFAPTQGPVDLSDESDWSSAGSGDEDSDDSEDLEDQLMKRPGREKKRRRRQSAAGQPKKKKQKKKYGCISLRSCSQEVQQLMARANALFIDGRFPQSREVLNALLCKQPDLIDAYVLLAEVFGRLGDRANQARVASVAARMSAPASLSLWKHAGALWAALENEMAGARRKMIHCYKKAFQCGGSADDDVLSLLANCMLEEGKRAEARRYLEALAEKYPEDLGHARTLARCLHGQTDYTGSAAVLEAALQNWKSQKEAEGGMMGVVGDVQIQVHPPPRQESGGGASASGVRHPSRGVSGGSAVGHPSRGVSEGSEVFPFRETSGAEAADEHLGSGNENEFALALPSGEGGVMEGSLPLDENAASCVNMLAEVLLDLRQWQRVREVIADFTMGATTDDLAWRFPDVLCKDMQAAAALGQKESVYQMHLASVEWAGRELVDLILAKADALEAVGLRAEATETLQKCLAPLLELQDKERGREHPPAASAAAAAASASAEEAAASLGGGGPLENISWSKYEATALLKYCKCLLGLGGQGDFETVQWICRRFLLTSFETFLRKQKAMKAEEKIRERQQQSGTEERERGISGGTEDALRDLLQLQVRECPFESPEDRLLLSDVLQAAGFREQSDRVVATMSLQEWRTSQRKPPAMSLHEREQLLSELLSEAAELIRLVEELPSADGRGGREEGDTEMGGTESGASSASASASSSSSSSASASAGGRSSRGRRSPLPPREVSKKGEREATEEEQQRKKKTSSWGQPICALTYRPLIFLGASPLVCVRGKYRFQISPALKARMMVFSRRFVGLVEECEKDVERVRKKKEEMLRHAKNQKVQRRVLRLAAGGGGGQHRSRERDRDKDPFRHLDEGNGRVGGGSEGDERERGDDSPEFRQKNVKQNAISKSLALKGITELLGGVQGTMSFLTKGTDIMRLAGDSAGALRVLELVQSGQKRAQDSMALRVHLNKKLPTIALEAGSVRAVVNRLRSNISSSASGQPQGGGQEDILGGAGAAVGRESGMQTPAESGASSIRETLRGDKEKGEKEKEKQGGVSSSSSSGGGPLLLSQLQLLCLFTFRGPSRPLLSQPALVNSQLLDFRNTTVRLFPIKPLSPHLALLGGHLAAMTGRWNLATSEYMLAHSLRPQCSLTALCLAVCFVCFATSRAVPGRHAALAQAAAVFSRYANLRTNEALQRANLASGARVEGEREREGRRRGWTQKEGETEKEKDPEGVSRWVKTLFDCEVAYNKARSALHHELLYLALPVFLCIQRSLEDMGPPPVAPPPAPVSSAPASGVAASALSYLESDRMQMLRSVGHNIAAIYRANADKEAAARASREAICWE</sequence>
<reference evidence="3" key="1">
    <citation type="submission" date="2014-11" db="EMBL/GenBank/DDBJ databases">
        <authorList>
            <person name="Otto D Thomas"/>
            <person name="Naeem Raeece"/>
        </authorList>
    </citation>
    <scope>NUCLEOTIDE SEQUENCE</scope>
</reference>
<dbReference type="EMBL" id="CDMZ01001140">
    <property type="protein sequence ID" value="CEM27928.1"/>
    <property type="molecule type" value="Genomic_DNA"/>
</dbReference>
<feature type="compositionally biased region" description="Basic and acidic residues" evidence="2">
    <location>
        <begin position="889"/>
        <end position="903"/>
    </location>
</feature>
<feature type="compositionally biased region" description="Basic and acidic residues" evidence="2">
    <location>
        <begin position="1211"/>
        <end position="1238"/>
    </location>
</feature>
<dbReference type="GO" id="GO:0006383">
    <property type="term" value="P:transcription by RNA polymerase III"/>
    <property type="evidence" value="ECO:0007669"/>
    <property type="project" value="InterPro"/>
</dbReference>
<evidence type="ECO:0000256" key="1">
    <source>
        <dbReference type="SAM" id="Coils"/>
    </source>
</evidence>
<keyword evidence="1" id="KW-0175">Coiled coil</keyword>
<feature type="compositionally biased region" description="Polar residues" evidence="2">
    <location>
        <begin position="1028"/>
        <end position="1041"/>
    </location>
</feature>
<feature type="compositionally biased region" description="Basic and acidic residues" evidence="2">
    <location>
        <begin position="1042"/>
        <end position="1058"/>
    </location>
</feature>
<evidence type="ECO:0000256" key="2">
    <source>
        <dbReference type="SAM" id="MobiDB-lite"/>
    </source>
</evidence>
<feature type="region of interest" description="Disordered" evidence="2">
    <location>
        <begin position="852"/>
        <end position="907"/>
    </location>
</feature>
<dbReference type="GO" id="GO:0000127">
    <property type="term" value="C:transcription factor TFIIIC complex"/>
    <property type="evidence" value="ECO:0007669"/>
    <property type="project" value="TreeGrafter"/>
</dbReference>
<dbReference type="VEuPathDB" id="CryptoDB:Cvel_21553"/>
<feature type="compositionally biased region" description="Basic and acidic residues" evidence="2">
    <location>
        <begin position="862"/>
        <end position="880"/>
    </location>
</feature>
<proteinExistence type="predicted"/>
<feature type="region of interest" description="Disordered" evidence="2">
    <location>
        <begin position="1023"/>
        <end position="1069"/>
    </location>
</feature>
<dbReference type="Gene3D" id="1.25.40.10">
    <property type="entry name" value="Tetratricopeptide repeat domain"/>
    <property type="match status" value="1"/>
</dbReference>
<feature type="compositionally biased region" description="Low complexity" evidence="2">
    <location>
        <begin position="704"/>
        <end position="733"/>
    </location>
</feature>
<dbReference type="InterPro" id="IPR039340">
    <property type="entry name" value="Tfc4/TFIIIC-102/Sfc4"/>
</dbReference>
<feature type="compositionally biased region" description="Low complexity" evidence="2">
    <location>
        <begin position="1059"/>
        <end position="1069"/>
    </location>
</feature>
<feature type="region of interest" description="Disordered" evidence="2">
    <location>
        <begin position="286"/>
        <end position="329"/>
    </location>
</feature>
<feature type="region of interest" description="Disordered" evidence="2">
    <location>
        <begin position="686"/>
        <end position="769"/>
    </location>
</feature>
<feature type="compositionally biased region" description="Acidic residues" evidence="2">
    <location>
        <begin position="37"/>
        <end position="49"/>
    </location>
</feature>
<feature type="region of interest" description="Disordered" evidence="2">
    <location>
        <begin position="579"/>
        <end position="599"/>
    </location>
</feature>
<feature type="compositionally biased region" description="Basic residues" evidence="2">
    <location>
        <begin position="54"/>
        <end position="80"/>
    </location>
</feature>
<feature type="region of interest" description="Disordered" evidence="2">
    <location>
        <begin position="1"/>
        <end position="80"/>
    </location>
</feature>
<evidence type="ECO:0008006" key="4">
    <source>
        <dbReference type="Google" id="ProtNLM"/>
    </source>
</evidence>
<evidence type="ECO:0000313" key="3">
    <source>
        <dbReference type="EMBL" id="CEM27928.1"/>
    </source>
</evidence>
<gene>
    <name evidence="3" type="ORF">Cvel_21553</name>
</gene>
<name>A0A0G4GEV3_9ALVE</name>
<accession>A0A0G4GEV3</accession>
<dbReference type="InterPro" id="IPR011990">
    <property type="entry name" value="TPR-like_helical_dom_sf"/>
</dbReference>
<feature type="region of interest" description="Disordered" evidence="2">
    <location>
        <begin position="1205"/>
        <end position="1238"/>
    </location>
</feature>
<dbReference type="SUPFAM" id="SSF48452">
    <property type="entry name" value="TPR-like"/>
    <property type="match status" value="1"/>
</dbReference>
<feature type="compositionally biased region" description="Basic and acidic residues" evidence="2">
    <location>
        <begin position="579"/>
        <end position="596"/>
    </location>
</feature>
<dbReference type="PANTHER" id="PTHR23082:SF0">
    <property type="entry name" value="GENERAL TRANSCRIPTION FACTOR 3C POLYPEPTIDE 3"/>
    <property type="match status" value="1"/>
</dbReference>